<dbReference type="Gene3D" id="3.40.91.30">
    <property type="match status" value="1"/>
</dbReference>
<sequence length="139" mass="17092">MKRHKKRGKFRSKSEEIVYDSLLELNIPIKYEWEKINYIWMEYKTYTPDFLLPNGIILEVKGRFVLEDRKKHLFIRQQKPELDIRFIFDNPNSKLYKNGKMTYAKWCDKHNFLYCKRKEGIPEEWLNGKRSGKRRRSDI</sequence>
<dbReference type="GO" id="GO:0015074">
    <property type="term" value="P:DNA integration"/>
    <property type="evidence" value="ECO:0007669"/>
    <property type="project" value="InterPro"/>
</dbReference>
<evidence type="ECO:0000313" key="1">
    <source>
        <dbReference type="EMBL" id="GAF70335.1"/>
    </source>
</evidence>
<dbReference type="InterPro" id="IPR011335">
    <property type="entry name" value="Restrct_endonuc-II-like"/>
</dbReference>
<dbReference type="InterPro" id="IPR008029">
    <property type="entry name" value="Phage_T7_Gp3_endoDNaseI"/>
</dbReference>
<dbReference type="CDD" id="cd22324">
    <property type="entry name" value="Endonuclease_I"/>
    <property type="match status" value="1"/>
</dbReference>
<dbReference type="SUPFAM" id="SSF52980">
    <property type="entry name" value="Restriction endonuclease-like"/>
    <property type="match status" value="1"/>
</dbReference>
<dbReference type="AlphaFoldDB" id="X0T2Q6"/>
<dbReference type="GO" id="GO:0016032">
    <property type="term" value="P:viral process"/>
    <property type="evidence" value="ECO:0007669"/>
    <property type="project" value="InterPro"/>
</dbReference>
<comment type="caution">
    <text evidence="1">The sequence shown here is derived from an EMBL/GenBank/DDBJ whole genome shotgun (WGS) entry which is preliminary data.</text>
</comment>
<dbReference type="Pfam" id="PF05367">
    <property type="entry name" value="Phage_endo_I"/>
    <property type="match status" value="1"/>
</dbReference>
<protein>
    <recommendedName>
        <fullName evidence="2">Endonuclease I</fullName>
    </recommendedName>
</protein>
<name>X0T2Q6_9ZZZZ</name>
<reference evidence="1" key="1">
    <citation type="journal article" date="2014" name="Front. Microbiol.">
        <title>High frequency of phylogenetically diverse reductive dehalogenase-homologous genes in deep subseafloor sedimentary metagenomes.</title>
        <authorList>
            <person name="Kawai M."/>
            <person name="Futagami T."/>
            <person name="Toyoda A."/>
            <person name="Takaki Y."/>
            <person name="Nishi S."/>
            <person name="Hori S."/>
            <person name="Arai W."/>
            <person name="Tsubouchi T."/>
            <person name="Morono Y."/>
            <person name="Uchiyama I."/>
            <person name="Ito T."/>
            <person name="Fujiyama A."/>
            <person name="Inagaki F."/>
            <person name="Takami H."/>
        </authorList>
    </citation>
    <scope>NUCLEOTIDE SEQUENCE</scope>
    <source>
        <strain evidence="1">Expedition CK06-06</strain>
    </source>
</reference>
<organism evidence="1">
    <name type="scientific">marine sediment metagenome</name>
    <dbReference type="NCBI Taxonomy" id="412755"/>
    <lineage>
        <taxon>unclassified sequences</taxon>
        <taxon>metagenomes</taxon>
        <taxon>ecological metagenomes</taxon>
    </lineage>
</organism>
<dbReference type="GO" id="GO:0008833">
    <property type="term" value="F:deoxyribonuclease IV (phage-T4-induced) activity"/>
    <property type="evidence" value="ECO:0007669"/>
    <property type="project" value="InterPro"/>
</dbReference>
<dbReference type="EMBL" id="BARS01009137">
    <property type="protein sequence ID" value="GAF70335.1"/>
    <property type="molecule type" value="Genomic_DNA"/>
</dbReference>
<proteinExistence type="predicted"/>
<accession>X0T2Q6</accession>
<gene>
    <name evidence="1" type="ORF">S01H1_17242</name>
</gene>
<evidence type="ECO:0008006" key="2">
    <source>
        <dbReference type="Google" id="ProtNLM"/>
    </source>
</evidence>